<comment type="subcellular location">
    <subcellularLocation>
        <location evidence="3">Endoplasmic reticulum membrane</location>
        <topology evidence="3">Peripheral membrane protein</topology>
    </subcellularLocation>
    <subcellularLocation>
        <location evidence="2">Microsome membrane</location>
        <topology evidence="2">Peripheral membrane protein</topology>
    </subcellularLocation>
</comment>
<comment type="similarity">
    <text evidence="4 16">Belongs to the cytochrome P450 family.</text>
</comment>
<dbReference type="InterPro" id="IPR050476">
    <property type="entry name" value="Insect_CytP450_Detox"/>
</dbReference>
<dbReference type="FunFam" id="1.10.630.10:FF:000042">
    <property type="entry name" value="Cytochrome P450"/>
    <property type="match status" value="1"/>
</dbReference>
<evidence type="ECO:0000256" key="5">
    <source>
        <dbReference type="ARBA" id="ARBA00012109"/>
    </source>
</evidence>
<dbReference type="InterPro" id="IPR017972">
    <property type="entry name" value="Cyt_P450_CS"/>
</dbReference>
<evidence type="ECO:0000256" key="6">
    <source>
        <dbReference type="ARBA" id="ARBA00022617"/>
    </source>
</evidence>
<dbReference type="GO" id="GO:0016712">
    <property type="term" value="F:oxidoreductase activity, acting on paired donors, with incorporation or reduction of molecular oxygen, reduced flavin or flavoprotein as one donor, and incorporation of one atom of oxygen"/>
    <property type="evidence" value="ECO:0007669"/>
    <property type="project" value="UniProtKB-EC"/>
</dbReference>
<dbReference type="PRINTS" id="PR00385">
    <property type="entry name" value="P450"/>
</dbReference>
<dbReference type="InterPro" id="IPR002401">
    <property type="entry name" value="Cyt_P450_E_grp-I"/>
</dbReference>
<evidence type="ECO:0000256" key="3">
    <source>
        <dbReference type="ARBA" id="ARBA00004406"/>
    </source>
</evidence>
<keyword evidence="13" id="KW-0472">Membrane</keyword>
<protein>
    <recommendedName>
        <fullName evidence="5">unspecific monooxygenase</fullName>
        <ecNumber evidence="5">1.14.14.1</ecNumber>
    </recommendedName>
</protein>
<evidence type="ECO:0000313" key="17">
    <source>
        <dbReference type="EMBL" id="ASO98008.1"/>
    </source>
</evidence>
<reference evidence="17" key="1">
    <citation type="journal article" date="2017" name="Insect Sci.">
        <title>The expression of Spodoptera exigua P450 and UGT genes: tissue specificity and response to insecticides.</title>
        <authorList>
            <person name="Hu B."/>
            <person name="Zhang S.H."/>
            <person name="Ren M.M."/>
            <person name="Tian X.R."/>
            <person name="Wei Q."/>
            <person name="Mburu D.K."/>
            <person name="Su J.Y."/>
        </authorList>
    </citation>
    <scope>NUCLEOTIDE SEQUENCE</scope>
</reference>
<name>A0A248QG18_SPOEX</name>
<dbReference type="PROSITE" id="PS00086">
    <property type="entry name" value="CYTOCHROME_P450"/>
    <property type="match status" value="1"/>
</dbReference>
<dbReference type="Pfam" id="PF00067">
    <property type="entry name" value="p450"/>
    <property type="match status" value="1"/>
</dbReference>
<keyword evidence="9" id="KW-0492">Microsome</keyword>
<feature type="binding site" description="axial binding residue" evidence="15">
    <location>
        <position position="452"/>
    </location>
    <ligand>
        <name>heme</name>
        <dbReference type="ChEBI" id="CHEBI:30413"/>
    </ligand>
    <ligandPart>
        <name>Fe</name>
        <dbReference type="ChEBI" id="CHEBI:18248"/>
    </ligandPart>
</feature>
<evidence type="ECO:0000256" key="7">
    <source>
        <dbReference type="ARBA" id="ARBA00022723"/>
    </source>
</evidence>
<evidence type="ECO:0000256" key="12">
    <source>
        <dbReference type="ARBA" id="ARBA00023033"/>
    </source>
</evidence>
<evidence type="ECO:0000256" key="8">
    <source>
        <dbReference type="ARBA" id="ARBA00022824"/>
    </source>
</evidence>
<evidence type="ECO:0000256" key="9">
    <source>
        <dbReference type="ARBA" id="ARBA00022848"/>
    </source>
</evidence>
<comment type="cofactor">
    <cofactor evidence="1 15">
        <name>heme</name>
        <dbReference type="ChEBI" id="CHEBI:30413"/>
    </cofactor>
</comment>
<keyword evidence="8" id="KW-0256">Endoplasmic reticulum</keyword>
<evidence type="ECO:0000256" key="15">
    <source>
        <dbReference type="PIRSR" id="PIRSR602401-1"/>
    </source>
</evidence>
<dbReference type="InterPro" id="IPR001128">
    <property type="entry name" value="Cyt_P450"/>
</dbReference>
<evidence type="ECO:0000256" key="11">
    <source>
        <dbReference type="ARBA" id="ARBA00023004"/>
    </source>
</evidence>
<keyword evidence="10 16" id="KW-0560">Oxidoreductase</keyword>
<proteinExistence type="evidence at transcript level"/>
<dbReference type="GO" id="GO:0005506">
    <property type="term" value="F:iron ion binding"/>
    <property type="evidence" value="ECO:0007669"/>
    <property type="project" value="InterPro"/>
</dbReference>
<evidence type="ECO:0000256" key="14">
    <source>
        <dbReference type="ARBA" id="ARBA00047827"/>
    </source>
</evidence>
<evidence type="ECO:0000256" key="4">
    <source>
        <dbReference type="ARBA" id="ARBA00010617"/>
    </source>
</evidence>
<organism evidence="17">
    <name type="scientific">Spodoptera exigua</name>
    <name type="common">Beet armyworm</name>
    <name type="synonym">Noctua fulgens</name>
    <dbReference type="NCBI Taxonomy" id="7107"/>
    <lineage>
        <taxon>Eukaryota</taxon>
        <taxon>Metazoa</taxon>
        <taxon>Ecdysozoa</taxon>
        <taxon>Arthropoda</taxon>
        <taxon>Hexapoda</taxon>
        <taxon>Insecta</taxon>
        <taxon>Pterygota</taxon>
        <taxon>Neoptera</taxon>
        <taxon>Endopterygota</taxon>
        <taxon>Lepidoptera</taxon>
        <taxon>Glossata</taxon>
        <taxon>Ditrysia</taxon>
        <taxon>Noctuoidea</taxon>
        <taxon>Noctuidae</taxon>
        <taxon>Amphipyrinae</taxon>
        <taxon>Spodoptera</taxon>
    </lineage>
</organism>
<evidence type="ECO:0000256" key="1">
    <source>
        <dbReference type="ARBA" id="ARBA00001971"/>
    </source>
</evidence>
<accession>A0A248QG18</accession>
<dbReference type="EMBL" id="KX443433">
    <property type="protein sequence ID" value="ASO98008.1"/>
    <property type="molecule type" value="mRNA"/>
</dbReference>
<evidence type="ECO:0000256" key="2">
    <source>
        <dbReference type="ARBA" id="ARBA00004174"/>
    </source>
</evidence>
<comment type="catalytic activity">
    <reaction evidence="14">
        <text>an organic molecule + reduced [NADPH--hemoprotein reductase] + O2 = an alcohol + oxidized [NADPH--hemoprotein reductase] + H2O + H(+)</text>
        <dbReference type="Rhea" id="RHEA:17149"/>
        <dbReference type="Rhea" id="RHEA-COMP:11964"/>
        <dbReference type="Rhea" id="RHEA-COMP:11965"/>
        <dbReference type="ChEBI" id="CHEBI:15377"/>
        <dbReference type="ChEBI" id="CHEBI:15378"/>
        <dbReference type="ChEBI" id="CHEBI:15379"/>
        <dbReference type="ChEBI" id="CHEBI:30879"/>
        <dbReference type="ChEBI" id="CHEBI:57618"/>
        <dbReference type="ChEBI" id="CHEBI:58210"/>
        <dbReference type="ChEBI" id="CHEBI:142491"/>
        <dbReference type="EC" id="1.14.14.1"/>
    </reaction>
</comment>
<keyword evidence="12 16" id="KW-0503">Monooxygenase</keyword>
<dbReference type="AlphaFoldDB" id="A0A248QG18"/>
<evidence type="ECO:0000256" key="16">
    <source>
        <dbReference type="RuleBase" id="RU000461"/>
    </source>
</evidence>
<keyword evidence="6 15" id="KW-0349">Heme</keyword>
<dbReference type="SUPFAM" id="SSF48264">
    <property type="entry name" value="Cytochrome P450"/>
    <property type="match status" value="1"/>
</dbReference>
<keyword evidence="11 15" id="KW-0408">Iron</keyword>
<evidence type="ECO:0000256" key="10">
    <source>
        <dbReference type="ARBA" id="ARBA00023002"/>
    </source>
</evidence>
<dbReference type="CDD" id="cd11056">
    <property type="entry name" value="CYP6-like"/>
    <property type="match status" value="1"/>
</dbReference>
<dbReference type="PANTHER" id="PTHR24292:SF45">
    <property type="entry name" value="CYTOCHROME P450 6G1-RELATED"/>
    <property type="match status" value="1"/>
</dbReference>
<dbReference type="Gene3D" id="1.10.630.10">
    <property type="entry name" value="Cytochrome P450"/>
    <property type="match status" value="1"/>
</dbReference>
<sequence length="519" mass="59755">MFFYLTITLLVLLYFVITRKYSYWEKKNVPHIKPTFLLGNYGDMILQKDAFGQTLQNICNKFPNEKFVGAYFGTEPTLIPKDPEIIKLIVNKDFNYFSGRDLSEHNHKEALALNVFATYGDKWRVLRQNLTPLFSSAKMKNMFHLIEKCSHTLEAALDRETKISNEIEVKSLNSGFTIECIGACAFGVDTRTLTEEKDENPFRKIAAFAELPPIACFLRVIHAIWPSIFYGLKLNIGGKVIDFFHNLITTVMTQRGYKSSGRNDFIDLVMSWKENHQITGDSIKNPNTGEVKKITLDVDDDLLVAQCFVFFAAGFGTSATTLSYTLFELAKNKNIQEKVLQEVDAYLKRNKNKLKYECIMEMPYLEAVIDETLRIHPILGVIPRQLMEDYTLPGGVKLEKGLRVHLPAYYLHHNPEYFPEPEVFRPERFLDDQKQNIIPYTYMPFGEGPRTCIGMRFAKMQMLAGPITMLKKYRLELADGMPTKLKFKAQSFITHPVGGIKIKFIEREGWESRVFAKDN</sequence>
<dbReference type="PANTHER" id="PTHR24292">
    <property type="entry name" value="CYTOCHROME P450"/>
    <property type="match status" value="1"/>
</dbReference>
<dbReference type="GO" id="GO:0005789">
    <property type="term" value="C:endoplasmic reticulum membrane"/>
    <property type="evidence" value="ECO:0007669"/>
    <property type="project" value="UniProtKB-SubCell"/>
</dbReference>
<gene>
    <name evidence="17" type="primary">CYP6AE70</name>
</gene>
<keyword evidence="7 15" id="KW-0479">Metal-binding</keyword>
<dbReference type="InterPro" id="IPR036396">
    <property type="entry name" value="Cyt_P450_sf"/>
</dbReference>
<evidence type="ECO:0000256" key="13">
    <source>
        <dbReference type="ARBA" id="ARBA00023136"/>
    </source>
</evidence>
<dbReference type="EC" id="1.14.14.1" evidence="5"/>
<dbReference type="GO" id="GO:0020037">
    <property type="term" value="F:heme binding"/>
    <property type="evidence" value="ECO:0007669"/>
    <property type="project" value="InterPro"/>
</dbReference>
<dbReference type="PRINTS" id="PR00463">
    <property type="entry name" value="EP450I"/>
</dbReference>